<evidence type="ECO:0000313" key="3">
    <source>
        <dbReference type="Proteomes" id="UP000249300"/>
    </source>
</evidence>
<dbReference type="AlphaFoldDB" id="A0A2X4PWT0"/>
<proteinExistence type="predicted"/>
<protein>
    <submittedName>
        <fullName evidence="2">Uncharacterized protein</fullName>
    </submittedName>
</protein>
<accession>A0A2X4PWT0</accession>
<dbReference type="KEGG" id="pcre:NCTC12858_00774"/>
<sequence length="146" mass="17169">MQMVPQYKSSGFFLRGAQDRIYLFISLLLCFLLPCFSYSNWSYFDRVFPLFFDAHRRRFLLTREETKFSPVKNFILSCVSKNSLRRKNRPLQNALFIGILKGGHKRHKEGVPSPGFRAFFSSIFPIFITVKNLQNMSHLTIQEEGF</sequence>
<evidence type="ECO:0000313" key="2">
    <source>
        <dbReference type="EMBL" id="SQH72939.1"/>
    </source>
</evidence>
<gene>
    <name evidence="2" type="ORF">NCTC12858_00774</name>
</gene>
<dbReference type="EMBL" id="LS483447">
    <property type="protein sequence ID" value="SQH72939.1"/>
    <property type="molecule type" value="Genomic_DNA"/>
</dbReference>
<keyword evidence="3" id="KW-1185">Reference proteome</keyword>
<evidence type="ECO:0000256" key="1">
    <source>
        <dbReference type="SAM" id="Phobius"/>
    </source>
</evidence>
<keyword evidence="1" id="KW-1133">Transmembrane helix</keyword>
<dbReference type="Proteomes" id="UP000249300">
    <property type="component" value="Chromosome 1"/>
</dbReference>
<organism evidence="2 3">
    <name type="scientific">Porphyromonas crevioricanis</name>
    <dbReference type="NCBI Taxonomy" id="393921"/>
    <lineage>
        <taxon>Bacteria</taxon>
        <taxon>Pseudomonadati</taxon>
        <taxon>Bacteroidota</taxon>
        <taxon>Bacteroidia</taxon>
        <taxon>Bacteroidales</taxon>
        <taxon>Porphyromonadaceae</taxon>
        <taxon>Porphyromonas</taxon>
    </lineage>
</organism>
<keyword evidence="1" id="KW-0472">Membrane</keyword>
<name>A0A2X4PWT0_9PORP</name>
<reference evidence="2 3" key="1">
    <citation type="submission" date="2018-06" db="EMBL/GenBank/DDBJ databases">
        <authorList>
            <consortium name="Pathogen Informatics"/>
            <person name="Doyle S."/>
        </authorList>
    </citation>
    <scope>NUCLEOTIDE SEQUENCE [LARGE SCALE GENOMIC DNA]</scope>
    <source>
        <strain evidence="2 3">NCTC12858</strain>
    </source>
</reference>
<keyword evidence="1" id="KW-0812">Transmembrane</keyword>
<feature type="transmembrane region" description="Helical" evidence="1">
    <location>
        <begin position="21"/>
        <end position="41"/>
    </location>
</feature>